<dbReference type="CDD" id="cd06170">
    <property type="entry name" value="LuxR_C_like"/>
    <property type="match status" value="1"/>
</dbReference>
<dbReference type="InterPro" id="IPR036388">
    <property type="entry name" value="WH-like_DNA-bd_sf"/>
</dbReference>
<dbReference type="GO" id="GO:0003677">
    <property type="term" value="F:DNA binding"/>
    <property type="evidence" value="ECO:0007669"/>
    <property type="project" value="InterPro"/>
</dbReference>
<dbReference type="InterPro" id="IPR041664">
    <property type="entry name" value="AAA_16"/>
</dbReference>
<keyword evidence="2" id="KW-0067">ATP-binding</keyword>
<evidence type="ECO:0000256" key="2">
    <source>
        <dbReference type="ARBA" id="ARBA00022840"/>
    </source>
</evidence>
<evidence type="ECO:0000313" key="3">
    <source>
        <dbReference type="EMBL" id="SDC11132.1"/>
    </source>
</evidence>
<dbReference type="OrthoDB" id="3178131at2"/>
<dbReference type="PROSITE" id="PS50043">
    <property type="entry name" value="HTH_LUXR_2"/>
    <property type="match status" value="1"/>
</dbReference>
<dbReference type="InterPro" id="IPR000792">
    <property type="entry name" value="Tscrpt_reg_LuxR_C"/>
</dbReference>
<dbReference type="SUPFAM" id="SSF52540">
    <property type="entry name" value="P-loop containing nucleoside triphosphate hydrolases"/>
    <property type="match status" value="1"/>
</dbReference>
<protein>
    <submittedName>
        <fullName evidence="3">Regulatory protein, luxR family</fullName>
    </submittedName>
</protein>
<keyword evidence="4" id="KW-1185">Reference proteome</keyword>
<evidence type="ECO:0000313" key="4">
    <source>
        <dbReference type="Proteomes" id="UP000199034"/>
    </source>
</evidence>
<dbReference type="PROSITE" id="PS00622">
    <property type="entry name" value="HTH_LUXR_1"/>
    <property type="match status" value="1"/>
</dbReference>
<proteinExistence type="predicted"/>
<reference evidence="3 4" key="1">
    <citation type="submission" date="2016-10" db="EMBL/GenBank/DDBJ databases">
        <authorList>
            <person name="de Groot N.N."/>
        </authorList>
    </citation>
    <scope>NUCLEOTIDE SEQUENCE [LARGE SCALE GENOMIC DNA]</scope>
    <source>
        <strain evidence="3 4">CGMCC 4.6858</strain>
    </source>
</reference>
<dbReference type="InterPro" id="IPR016032">
    <property type="entry name" value="Sig_transdc_resp-reg_C-effctor"/>
</dbReference>
<organism evidence="3 4">
    <name type="scientific">Nocardioides lianchengensis</name>
    <dbReference type="NCBI Taxonomy" id="1045774"/>
    <lineage>
        <taxon>Bacteria</taxon>
        <taxon>Bacillati</taxon>
        <taxon>Actinomycetota</taxon>
        <taxon>Actinomycetes</taxon>
        <taxon>Propionibacteriales</taxon>
        <taxon>Nocardioidaceae</taxon>
        <taxon>Nocardioides</taxon>
    </lineage>
</organism>
<dbReference type="Pfam" id="PF13191">
    <property type="entry name" value="AAA_16"/>
    <property type="match status" value="1"/>
</dbReference>
<dbReference type="PRINTS" id="PR00038">
    <property type="entry name" value="HTHLUXR"/>
</dbReference>
<dbReference type="STRING" id="1045774.SAMN05421872_101308"/>
<dbReference type="EMBL" id="FMZM01000001">
    <property type="protein sequence ID" value="SDC11132.1"/>
    <property type="molecule type" value="Genomic_DNA"/>
</dbReference>
<dbReference type="Gene3D" id="3.40.50.300">
    <property type="entry name" value="P-loop containing nucleotide triphosphate hydrolases"/>
    <property type="match status" value="1"/>
</dbReference>
<dbReference type="PANTHER" id="PTHR16305:SF35">
    <property type="entry name" value="TRANSCRIPTIONAL ACTIVATOR DOMAIN"/>
    <property type="match status" value="1"/>
</dbReference>
<dbReference type="GO" id="GO:0004016">
    <property type="term" value="F:adenylate cyclase activity"/>
    <property type="evidence" value="ECO:0007669"/>
    <property type="project" value="TreeGrafter"/>
</dbReference>
<dbReference type="SMART" id="SM00421">
    <property type="entry name" value="HTH_LUXR"/>
    <property type="match status" value="1"/>
</dbReference>
<dbReference type="InterPro" id="IPR011990">
    <property type="entry name" value="TPR-like_helical_dom_sf"/>
</dbReference>
<dbReference type="PANTHER" id="PTHR16305">
    <property type="entry name" value="TESTICULAR SOLUBLE ADENYLYL CYCLASE"/>
    <property type="match status" value="1"/>
</dbReference>
<dbReference type="Gene3D" id="1.10.10.10">
    <property type="entry name" value="Winged helix-like DNA-binding domain superfamily/Winged helix DNA-binding domain"/>
    <property type="match status" value="1"/>
</dbReference>
<evidence type="ECO:0000256" key="1">
    <source>
        <dbReference type="ARBA" id="ARBA00022741"/>
    </source>
</evidence>
<gene>
    <name evidence="3" type="ORF">SAMN05421872_101308</name>
</gene>
<dbReference type="Gene3D" id="1.25.40.10">
    <property type="entry name" value="Tetratricopeptide repeat domain"/>
    <property type="match status" value="1"/>
</dbReference>
<dbReference type="Proteomes" id="UP000199034">
    <property type="component" value="Unassembled WGS sequence"/>
</dbReference>
<dbReference type="InterPro" id="IPR027417">
    <property type="entry name" value="P-loop_NTPase"/>
</dbReference>
<dbReference type="AlphaFoldDB" id="A0A1G6IX34"/>
<sequence>MSSAADILERESELDRLAAALASAATGSGQVVVIEGEAGIGKTRLVREARELARARRFGRLQATGDEAETTVAWGVVRQMVERSVSRYSGEVRDAILAGPAGAALRALDVAPDGPGATDAEVARTLHALWWVAVDLSATRPLLITVDDAQWSDQPSLRFLSYLSRRVADLPIALVVATRPPSGGTGPLTELTVSRQAERLLPGPLTPAAVAAFSTPAGVSPCPPVVAAMHAACGGNPFLTGALLDELVSGGHDVTDPAAAAVVAGLGPSTVSRAMLSRLSEEALAVAGAAAVLGTGASPWLAGRVAAVPDEALPQAVATLVRDNVVVEGAEGLVFVHPVIREATVAALGPLTAAAMHARAAVELHARQAPPAQLATHLLAAPAGTLPDGPDLLARAAAGSLAVGDTRTATACLERALDERPGDPVLRERLGRALLLAGDAAAARDHLLAAATTVTDPRERADLLATASRGTLDADGPAAATEELERALADWPPVEEEPARLVLEARLGVTRSFVPAQRRVADRHLAGFTDLAGDTPEERTLLALLAQRGRYRNDPHLATAEFARRALRHGALFDDAARGDGLVGWVLAMMSFISADALPEARAEIDRARLRVVRGGSPVDFAMVANAACLAAWRSGDVRATEAEADAILAAVEHEPPSPEVVSLRATAANLGGYAALERRDLAAVRALLTSYDDHTGGLRVMPAIWLHELRARVSLASGDPHAALQQLDRLRREAADADVDPAALAWRLPAAIAHWRLGDAASARARLAEQAALARRWGSPTDVGAAIRVAARFEEDAAARAGLLAEAVAVLEGAADRLEHVKAMVDLAETWRALGRRTESRELLGPATELAAACGSPWVRQRCAAALEALGDRPRRFVAPGPDSLTASERRVAGLAVVGHSNRDIAHELFVSPKTVENHLGRVYTKLGISSRRELASALG</sequence>
<name>A0A1G6IX34_9ACTN</name>
<dbReference type="RefSeq" id="WP_090850062.1">
    <property type="nucleotide sequence ID" value="NZ_FMZM01000001.1"/>
</dbReference>
<dbReference type="Pfam" id="PF00196">
    <property type="entry name" value="GerE"/>
    <property type="match status" value="1"/>
</dbReference>
<dbReference type="SUPFAM" id="SSF48452">
    <property type="entry name" value="TPR-like"/>
    <property type="match status" value="1"/>
</dbReference>
<accession>A0A1G6IX34</accession>
<dbReference type="GO" id="GO:0006355">
    <property type="term" value="P:regulation of DNA-templated transcription"/>
    <property type="evidence" value="ECO:0007669"/>
    <property type="project" value="InterPro"/>
</dbReference>
<dbReference type="GO" id="GO:0005737">
    <property type="term" value="C:cytoplasm"/>
    <property type="evidence" value="ECO:0007669"/>
    <property type="project" value="TreeGrafter"/>
</dbReference>
<dbReference type="SUPFAM" id="SSF46894">
    <property type="entry name" value="C-terminal effector domain of the bipartite response regulators"/>
    <property type="match status" value="1"/>
</dbReference>
<dbReference type="GO" id="GO:0005524">
    <property type="term" value="F:ATP binding"/>
    <property type="evidence" value="ECO:0007669"/>
    <property type="project" value="UniProtKB-KW"/>
</dbReference>
<keyword evidence="1" id="KW-0547">Nucleotide-binding</keyword>